<dbReference type="Pfam" id="PF04218">
    <property type="entry name" value="CENP-B_N"/>
    <property type="match status" value="1"/>
</dbReference>
<protein>
    <recommendedName>
        <fullName evidence="1">HTH psq-type domain-containing protein</fullName>
    </recommendedName>
</protein>
<feature type="domain" description="HTH psq-type" evidence="1">
    <location>
        <begin position="3"/>
        <end position="47"/>
    </location>
</feature>
<sequence length="71" mass="8279">MNLTIDEKLQILKELENGIKPTELCTKYKTAISTIYSIKKNKQKLLNVEKYGSCTNNKIRKSMKQPFFPKL</sequence>
<proteinExistence type="predicted"/>
<accession>A0A177B0U2</accession>
<evidence type="ECO:0000313" key="2">
    <source>
        <dbReference type="EMBL" id="OAF67054.1"/>
    </source>
</evidence>
<dbReference type="InterPro" id="IPR007889">
    <property type="entry name" value="HTH_Psq"/>
</dbReference>
<dbReference type="EMBL" id="LWCA01000757">
    <property type="protein sequence ID" value="OAF67054.1"/>
    <property type="molecule type" value="Genomic_DNA"/>
</dbReference>
<dbReference type="InterPro" id="IPR009057">
    <property type="entry name" value="Homeodomain-like_sf"/>
</dbReference>
<dbReference type="Gene3D" id="1.10.10.60">
    <property type="entry name" value="Homeodomain-like"/>
    <property type="match status" value="1"/>
</dbReference>
<dbReference type="GO" id="GO:0003677">
    <property type="term" value="F:DNA binding"/>
    <property type="evidence" value="ECO:0007669"/>
    <property type="project" value="InterPro"/>
</dbReference>
<keyword evidence="3" id="KW-1185">Reference proteome</keyword>
<name>A0A177B0U2_9BILA</name>
<organism evidence="2 3">
    <name type="scientific">Intoshia linei</name>
    <dbReference type="NCBI Taxonomy" id="1819745"/>
    <lineage>
        <taxon>Eukaryota</taxon>
        <taxon>Metazoa</taxon>
        <taxon>Spiralia</taxon>
        <taxon>Lophotrochozoa</taxon>
        <taxon>Mesozoa</taxon>
        <taxon>Orthonectida</taxon>
        <taxon>Rhopaluridae</taxon>
        <taxon>Intoshia</taxon>
    </lineage>
</organism>
<dbReference type="SUPFAM" id="SSF46689">
    <property type="entry name" value="Homeodomain-like"/>
    <property type="match status" value="1"/>
</dbReference>
<evidence type="ECO:0000313" key="3">
    <source>
        <dbReference type="Proteomes" id="UP000078046"/>
    </source>
</evidence>
<reference evidence="2 3" key="1">
    <citation type="submission" date="2016-04" db="EMBL/GenBank/DDBJ databases">
        <title>The genome of Intoshia linei affirms orthonectids as highly simplified spiralians.</title>
        <authorList>
            <person name="Mikhailov K.V."/>
            <person name="Slusarev G.S."/>
            <person name="Nikitin M.A."/>
            <person name="Logacheva M.D."/>
            <person name="Penin A."/>
            <person name="Aleoshin V."/>
            <person name="Panchin Y.V."/>
        </authorList>
    </citation>
    <scope>NUCLEOTIDE SEQUENCE [LARGE SCALE GENOMIC DNA]</scope>
    <source>
        <strain evidence="2">Intl2013</strain>
        <tissue evidence="2">Whole animal</tissue>
    </source>
</reference>
<dbReference type="Proteomes" id="UP000078046">
    <property type="component" value="Unassembled WGS sequence"/>
</dbReference>
<comment type="caution">
    <text evidence="2">The sequence shown here is derived from an EMBL/GenBank/DDBJ whole genome shotgun (WGS) entry which is preliminary data.</text>
</comment>
<dbReference type="OrthoDB" id="3229771at2759"/>
<evidence type="ECO:0000259" key="1">
    <source>
        <dbReference type="Pfam" id="PF04218"/>
    </source>
</evidence>
<gene>
    <name evidence="2" type="ORF">A3Q56_05212</name>
</gene>
<dbReference type="AlphaFoldDB" id="A0A177B0U2"/>